<proteinExistence type="predicted"/>
<evidence type="ECO:0000313" key="5">
    <source>
        <dbReference type="Proteomes" id="UP000515728"/>
    </source>
</evidence>
<dbReference type="RefSeq" id="WP_185717157.1">
    <property type="nucleotide sequence ID" value="NZ_BAAAWI010000001.1"/>
</dbReference>
<dbReference type="InterPro" id="IPR011251">
    <property type="entry name" value="Luciferase-like_dom"/>
</dbReference>
<feature type="domain" description="Luciferase-like" evidence="3">
    <location>
        <begin position="38"/>
        <end position="186"/>
    </location>
</feature>
<evidence type="ECO:0000259" key="3">
    <source>
        <dbReference type="Pfam" id="PF00296"/>
    </source>
</evidence>
<dbReference type="GO" id="GO:0016705">
    <property type="term" value="F:oxidoreductase activity, acting on paired donors, with incorporation or reduction of molecular oxygen"/>
    <property type="evidence" value="ECO:0007669"/>
    <property type="project" value="InterPro"/>
</dbReference>
<dbReference type="EMBL" id="CP060131">
    <property type="protein sequence ID" value="QNG50395.1"/>
    <property type="molecule type" value="Genomic_DNA"/>
</dbReference>
<sequence length="465" mass="52695">MAIEIGVFHNGASDLPVKNVQYNGDTVAVNDGDLPATHTSAQRTIVNQVRQGILADQLGFDYWFQTEHHFQPEGAELSPNPLLAEAAIASRTKNIRLGQAANIVTWHHPIRIAEQAAMLDVISGGRLEFGIGRGYQPRENEVFGWAYGSTIQDQERNRAYFEEAYDIIIKAWTQDSMSHHGEFMSIPPSYTKWGHKQTHAYFSQEGMGRTLEQVLKLGAPDMYSAGNPVQATTTKLLEIPVYPQPLQKPYPQMWEPLTSPRSIRFAAERGINGYFIVEPNSRLKQNIDLYHAEAEKAGWPDRQNRGEFKRGWDAERRRGVVTCRYIHCVDKGLGDMDRAARSLELQWDYYGPFGFAAVLAEADEPFYDLNTKVTAQMLRDKKVAIHGSKQYVIDSIMEVKEQCGYDDFMFHTWFESGGFQGEEIEAQMQYFAEEIMPVLHRECGRLPKEPSSVDLDVAPRVPVTA</sequence>
<evidence type="ECO:0000256" key="1">
    <source>
        <dbReference type="ARBA" id="ARBA00023002"/>
    </source>
</evidence>
<keyword evidence="1" id="KW-0560">Oxidoreductase</keyword>
<dbReference type="PANTHER" id="PTHR30137">
    <property type="entry name" value="LUCIFERASE-LIKE MONOOXYGENASE"/>
    <property type="match status" value="1"/>
</dbReference>
<accession>A0A7G7MC84</accession>
<dbReference type="AlphaFoldDB" id="A0A7G7MC84"/>
<evidence type="ECO:0000313" key="4">
    <source>
        <dbReference type="EMBL" id="QNG50395.1"/>
    </source>
</evidence>
<organism evidence="4 5">
    <name type="scientific">Pseudonocardia petroleophila</name>
    <dbReference type="NCBI Taxonomy" id="37331"/>
    <lineage>
        <taxon>Bacteria</taxon>
        <taxon>Bacillati</taxon>
        <taxon>Actinomycetota</taxon>
        <taxon>Actinomycetes</taxon>
        <taxon>Pseudonocardiales</taxon>
        <taxon>Pseudonocardiaceae</taxon>
        <taxon>Pseudonocardia</taxon>
    </lineage>
</organism>
<dbReference type="InterPro" id="IPR036661">
    <property type="entry name" value="Luciferase-like_sf"/>
</dbReference>
<dbReference type="CDD" id="cd00347">
    <property type="entry name" value="Flavin_utilizing_monoxygenases"/>
    <property type="match status" value="1"/>
</dbReference>
<dbReference type="SUPFAM" id="SSF51679">
    <property type="entry name" value="Bacterial luciferase-like"/>
    <property type="match status" value="1"/>
</dbReference>
<gene>
    <name evidence="4" type="ORF">H6H00_19385</name>
</gene>
<dbReference type="Gene3D" id="3.20.20.30">
    <property type="entry name" value="Luciferase-like domain"/>
    <property type="match status" value="1"/>
</dbReference>
<keyword evidence="2" id="KW-0503">Monooxygenase</keyword>
<dbReference type="PANTHER" id="PTHR30137:SF8">
    <property type="entry name" value="BLR5498 PROTEIN"/>
    <property type="match status" value="1"/>
</dbReference>
<protein>
    <submittedName>
        <fullName evidence="4">LLM class flavin-dependent oxidoreductase</fullName>
    </submittedName>
</protein>
<evidence type="ECO:0000256" key="2">
    <source>
        <dbReference type="ARBA" id="ARBA00023033"/>
    </source>
</evidence>
<keyword evidence="5" id="KW-1185">Reference proteome</keyword>
<dbReference type="GO" id="GO:0004497">
    <property type="term" value="F:monooxygenase activity"/>
    <property type="evidence" value="ECO:0007669"/>
    <property type="project" value="UniProtKB-KW"/>
</dbReference>
<dbReference type="InterPro" id="IPR050766">
    <property type="entry name" value="Bact_Lucif_Oxidored"/>
</dbReference>
<dbReference type="Pfam" id="PF00296">
    <property type="entry name" value="Bac_luciferase"/>
    <property type="match status" value="1"/>
</dbReference>
<name>A0A7G7MC84_9PSEU</name>
<dbReference type="Proteomes" id="UP000515728">
    <property type="component" value="Chromosome"/>
</dbReference>
<dbReference type="KEGG" id="ppel:H6H00_19385"/>
<dbReference type="GO" id="GO:0005829">
    <property type="term" value="C:cytosol"/>
    <property type="evidence" value="ECO:0007669"/>
    <property type="project" value="TreeGrafter"/>
</dbReference>
<reference evidence="4 5" key="1">
    <citation type="submission" date="2020-08" db="EMBL/GenBank/DDBJ databases">
        <authorList>
            <person name="Mo P."/>
        </authorList>
    </citation>
    <scope>NUCLEOTIDE SEQUENCE [LARGE SCALE GENOMIC DNA]</scope>
    <source>
        <strain evidence="4 5">CGMCC 4.1532</strain>
    </source>
</reference>